<dbReference type="EMBL" id="CAJVQC010085144">
    <property type="protein sequence ID" value="CAG8821649.1"/>
    <property type="molecule type" value="Genomic_DNA"/>
</dbReference>
<keyword evidence="2" id="KW-1185">Reference proteome</keyword>
<reference evidence="1" key="1">
    <citation type="submission" date="2021-06" db="EMBL/GenBank/DDBJ databases">
        <authorList>
            <person name="Kallberg Y."/>
            <person name="Tangrot J."/>
            <person name="Rosling A."/>
        </authorList>
    </citation>
    <scope>NUCLEOTIDE SEQUENCE</scope>
    <source>
        <strain evidence="1">MA461A</strain>
    </source>
</reference>
<proteinExistence type="predicted"/>
<evidence type="ECO:0000313" key="1">
    <source>
        <dbReference type="EMBL" id="CAG8821649.1"/>
    </source>
</evidence>
<dbReference type="Proteomes" id="UP000789920">
    <property type="component" value="Unassembled WGS sequence"/>
</dbReference>
<accession>A0ACA9S1R4</accession>
<feature type="non-terminal residue" evidence="1">
    <location>
        <position position="1"/>
    </location>
</feature>
<name>A0ACA9S1R4_9GLOM</name>
<organism evidence="1 2">
    <name type="scientific">Racocetra persica</name>
    <dbReference type="NCBI Taxonomy" id="160502"/>
    <lineage>
        <taxon>Eukaryota</taxon>
        <taxon>Fungi</taxon>
        <taxon>Fungi incertae sedis</taxon>
        <taxon>Mucoromycota</taxon>
        <taxon>Glomeromycotina</taxon>
        <taxon>Glomeromycetes</taxon>
        <taxon>Diversisporales</taxon>
        <taxon>Gigasporaceae</taxon>
        <taxon>Racocetra</taxon>
    </lineage>
</organism>
<sequence>GEAGELRLKQLINYDYWNVRQNQKLTTKGYVLFMDNDSSYEVTFSWSQTELKENDCIFQCGTATCKFVADSGEFSE</sequence>
<comment type="caution">
    <text evidence="1">The sequence shown here is derived from an EMBL/GenBank/DDBJ whole genome shotgun (WGS) entry which is preliminary data.</text>
</comment>
<feature type="non-terminal residue" evidence="1">
    <location>
        <position position="76"/>
    </location>
</feature>
<gene>
    <name evidence="1" type="ORF">RPERSI_LOCUS25637</name>
</gene>
<protein>
    <submittedName>
        <fullName evidence="1">22908_t:CDS:1</fullName>
    </submittedName>
</protein>
<evidence type="ECO:0000313" key="2">
    <source>
        <dbReference type="Proteomes" id="UP000789920"/>
    </source>
</evidence>